<dbReference type="InterPro" id="IPR049163">
    <property type="entry name" value="Pif1-like_2B_dom"/>
</dbReference>
<dbReference type="Pfam" id="PF05970">
    <property type="entry name" value="PIF1"/>
    <property type="match status" value="1"/>
</dbReference>
<evidence type="ECO:0000313" key="10">
    <source>
        <dbReference type="EMBL" id="KPA74246.1"/>
    </source>
</evidence>
<dbReference type="SUPFAM" id="SSF52540">
    <property type="entry name" value="P-loop containing nucleoside triphosphate hydrolases"/>
    <property type="match status" value="2"/>
</dbReference>
<dbReference type="GO" id="GO:0000723">
    <property type="term" value="P:telomere maintenance"/>
    <property type="evidence" value="ECO:0007669"/>
    <property type="project" value="InterPro"/>
</dbReference>
<feature type="compositionally biased region" description="Basic and acidic residues" evidence="7">
    <location>
        <begin position="15"/>
        <end position="30"/>
    </location>
</feature>
<evidence type="ECO:0000256" key="2">
    <source>
        <dbReference type="ARBA" id="ARBA00009781"/>
    </source>
</evidence>
<comment type="cofactor">
    <cofactor evidence="1 6">
        <name>Mg(2+)</name>
        <dbReference type="ChEBI" id="CHEBI:18420"/>
    </cofactor>
</comment>
<dbReference type="GeneID" id="26909542"/>
<dbReference type="RefSeq" id="XP_015652685.1">
    <property type="nucleotide sequence ID" value="XM_015808634.1"/>
</dbReference>
<keyword evidence="6" id="KW-0067">ATP-binding</keyword>
<evidence type="ECO:0000256" key="4">
    <source>
        <dbReference type="ARBA" id="ARBA00023172"/>
    </source>
</evidence>
<accession>A0A0M9FR93</accession>
<dbReference type="GO" id="GO:0005524">
    <property type="term" value="F:ATP binding"/>
    <property type="evidence" value="ECO:0007669"/>
    <property type="project" value="UniProtKB-KW"/>
</dbReference>
<evidence type="ECO:0000259" key="9">
    <source>
        <dbReference type="Pfam" id="PF21530"/>
    </source>
</evidence>
<dbReference type="PANTHER" id="PTHR47642">
    <property type="entry name" value="ATP-DEPENDENT DNA HELICASE"/>
    <property type="match status" value="1"/>
</dbReference>
<dbReference type="GO" id="GO:0006281">
    <property type="term" value="P:DNA repair"/>
    <property type="evidence" value="ECO:0007669"/>
    <property type="project" value="UniProtKB-KW"/>
</dbReference>
<dbReference type="CDD" id="cd18037">
    <property type="entry name" value="DEXSc_Pif1_like"/>
    <property type="match status" value="1"/>
</dbReference>
<gene>
    <name evidence="10" type="ORF">ABB37_09259</name>
</gene>
<feature type="compositionally biased region" description="Low complexity" evidence="7">
    <location>
        <begin position="34"/>
        <end position="43"/>
    </location>
</feature>
<feature type="compositionally biased region" description="Basic and acidic residues" evidence="7">
    <location>
        <begin position="62"/>
        <end position="71"/>
    </location>
</feature>
<dbReference type="GO" id="GO:0006310">
    <property type="term" value="P:DNA recombination"/>
    <property type="evidence" value="ECO:0007669"/>
    <property type="project" value="UniProtKB-KW"/>
</dbReference>
<keyword evidence="4 6" id="KW-0233">DNA recombination</keyword>
<keyword evidence="6" id="KW-0378">Hydrolase</keyword>
<feature type="domain" description="DNA helicase Pif1-like 2B" evidence="9">
    <location>
        <begin position="528"/>
        <end position="560"/>
    </location>
</feature>
<dbReference type="PANTHER" id="PTHR47642:SF7">
    <property type="entry name" value="ATP-DEPENDENT DNA HELICASE PIF1"/>
    <property type="match status" value="1"/>
</dbReference>
<reference evidence="10 11" key="1">
    <citation type="submission" date="2015-07" db="EMBL/GenBank/DDBJ databases">
        <title>High-quality genome of monoxenous trypanosomatid Leptomonas pyrrhocoris.</title>
        <authorList>
            <person name="Flegontov P."/>
            <person name="Butenko A."/>
            <person name="Firsov S."/>
            <person name="Vlcek C."/>
            <person name="Logacheva M.D."/>
            <person name="Field M."/>
            <person name="Filatov D."/>
            <person name="Flegontova O."/>
            <person name="Gerasimov E."/>
            <person name="Jackson A.P."/>
            <person name="Kelly S."/>
            <person name="Opperdoes F."/>
            <person name="O'Reilly A."/>
            <person name="Votypka J."/>
            <person name="Yurchenko V."/>
            <person name="Lukes J."/>
        </authorList>
    </citation>
    <scope>NUCLEOTIDE SEQUENCE [LARGE SCALE GENOMIC DNA]</scope>
    <source>
        <strain evidence="10">H10</strain>
    </source>
</reference>
<name>A0A0M9FR93_LEPPY</name>
<dbReference type="GO" id="GO:0016887">
    <property type="term" value="F:ATP hydrolysis activity"/>
    <property type="evidence" value="ECO:0007669"/>
    <property type="project" value="RHEA"/>
</dbReference>
<dbReference type="InterPro" id="IPR051055">
    <property type="entry name" value="PIF1_helicase"/>
</dbReference>
<keyword evidence="6" id="KW-0227">DNA damage</keyword>
<dbReference type="OMA" id="MRVPLCV"/>
<keyword evidence="6" id="KW-0547">Nucleotide-binding</keyword>
<evidence type="ECO:0000256" key="1">
    <source>
        <dbReference type="ARBA" id="ARBA00001946"/>
    </source>
</evidence>
<feature type="domain" description="DNA helicase Pif1-like DEAD-box helicase" evidence="8">
    <location>
        <begin position="184"/>
        <end position="370"/>
    </location>
</feature>
<comment type="catalytic activity">
    <reaction evidence="5 6">
        <text>ATP + H2O = ADP + phosphate + H(+)</text>
        <dbReference type="Rhea" id="RHEA:13065"/>
        <dbReference type="ChEBI" id="CHEBI:15377"/>
        <dbReference type="ChEBI" id="CHEBI:15378"/>
        <dbReference type="ChEBI" id="CHEBI:30616"/>
        <dbReference type="ChEBI" id="CHEBI:43474"/>
        <dbReference type="ChEBI" id="CHEBI:456216"/>
        <dbReference type="EC" id="5.6.2.3"/>
    </reaction>
</comment>
<dbReference type="Proteomes" id="UP000037923">
    <property type="component" value="Unassembled WGS sequence"/>
</dbReference>
<keyword evidence="11" id="KW-1185">Reference proteome</keyword>
<feature type="compositionally biased region" description="Polar residues" evidence="7">
    <location>
        <begin position="915"/>
        <end position="936"/>
    </location>
</feature>
<dbReference type="InterPro" id="IPR027417">
    <property type="entry name" value="P-loop_NTPase"/>
</dbReference>
<evidence type="ECO:0000259" key="8">
    <source>
        <dbReference type="Pfam" id="PF05970"/>
    </source>
</evidence>
<dbReference type="EC" id="5.6.2.3" evidence="6"/>
<dbReference type="CDD" id="cd18809">
    <property type="entry name" value="SF1_C_RecD"/>
    <property type="match status" value="1"/>
</dbReference>
<dbReference type="InterPro" id="IPR010285">
    <property type="entry name" value="DNA_helicase_pif1-like_DEAD"/>
</dbReference>
<dbReference type="AlphaFoldDB" id="A0A0M9FR93"/>
<evidence type="ECO:0000313" key="11">
    <source>
        <dbReference type="Proteomes" id="UP000037923"/>
    </source>
</evidence>
<feature type="compositionally biased region" description="Low complexity" evidence="7">
    <location>
        <begin position="151"/>
        <end position="168"/>
    </location>
</feature>
<feature type="region of interest" description="Disordered" evidence="7">
    <location>
        <begin position="1003"/>
        <end position="1034"/>
    </location>
</feature>
<evidence type="ECO:0000256" key="5">
    <source>
        <dbReference type="ARBA" id="ARBA00048954"/>
    </source>
</evidence>
<evidence type="ECO:0000256" key="7">
    <source>
        <dbReference type="SAM" id="MobiDB-lite"/>
    </source>
</evidence>
<keyword evidence="6" id="KW-0234">DNA repair</keyword>
<feature type="region of interest" description="Disordered" evidence="7">
    <location>
        <begin position="898"/>
        <end position="941"/>
    </location>
</feature>
<protein>
    <recommendedName>
        <fullName evidence="6">ATP-dependent DNA helicase</fullName>
        <ecNumber evidence="6">5.6.2.3</ecNumber>
    </recommendedName>
</protein>
<evidence type="ECO:0000256" key="3">
    <source>
        <dbReference type="ARBA" id="ARBA00011245"/>
    </source>
</evidence>
<comment type="subunit">
    <text evidence="3">Monomer.</text>
</comment>
<dbReference type="VEuPathDB" id="TriTrypDB:LpyrH10_30_0200"/>
<evidence type="ECO:0000256" key="6">
    <source>
        <dbReference type="RuleBase" id="RU363044"/>
    </source>
</evidence>
<dbReference type="Gene3D" id="3.40.50.300">
    <property type="entry name" value="P-loop containing nucleotide triphosphate hydrolases"/>
    <property type="match status" value="1"/>
</dbReference>
<proteinExistence type="inferred from homology"/>
<feature type="compositionally biased region" description="Pro residues" evidence="7">
    <location>
        <begin position="44"/>
        <end position="53"/>
    </location>
</feature>
<feature type="region of interest" description="Disordered" evidence="7">
    <location>
        <begin position="1"/>
        <end position="172"/>
    </location>
</feature>
<sequence length="1096" mass="120233">MSSAPAHTPPRKTAKREVGLSNHDDVEEVHSCVTLSSTTTSPAASPPPSPGLPPTSSSSPPPERKDEEEGRPLLSAGSSGSTLQATPAHAVKPDCTRDAPTVGASPAPANPQADTDARHAADAPAHANRVLDSEPSSHAVRMKGADPSDLSSGTAAATSGPSSISTGAREGGVSAARSTPLADLSAEQRYAYHLVVHEHRSVFITGGAGTGKSHLLRTIIRGMPYSSTFVTATTGIAALNLNGTTLHSFVGCGVPDKRASRSKIASMVMSKTWCKRNWRMCRALIIDEVSMLEASFFDLVDFIARYVRNRPDEPFGGVQLILSGDFLQLPPVMKERRGGSAPFCFETQTWLRANPKVCLLSTPFRQRDVRFFELLNEMRFGDVQPDSIALLHSIDTTNRVHFARRAEDAEDGNVTLGCKRERETPTDCVAARSGPATSRADDTAHRFSSTFYDPPARPGEQPSRLELVDGMDRPINAPFDGYIILRPTRVEVDAQNERYFNQLDTEVFTYVGAHSGAGAFPAKSLSEVVRLRKGCRVMVIKNFDVQTKLVNGSTGTVTGFVSFARMFRFQTAGITADDARDICVGRGRDVERRHTMLPLVAFDAHNPPGQMRVVEIVVEPQDWVEKEGDKVKSRSVQMPLVLAYAITVHKSQGMSLTQVDIDFAKVFESGQSYVALSRCTSLERVRLHGFNVHLVSANSTALAYYKALALQQQRLEWQRRHTPQVVAARENAEALSCTPYGYVLPNDAEIMRHYGEASDPPALDLFYDFDEAEEDVKEEVDGGGDVRHKERWRNECRDEERHLNPAGMTETQRLDVLRRRITPVLHMADVVKRLVLREMLPLPRVRGTRLVMDIDAIFHLVTGPESATAFDMLFRAQGNMMRVPLCVQQLIEKAAAYRSSAESETPSATPAPSSLSGAQMRTPDTPQHEQQPAQPQRHNEENSFRPDAALLEASDVAAEALAVMARAKQEFILDTQRPEQTADLPEPKKDWLRFADVLPLLLRPRGSPTPVTSSPSEGAMGGSEHPPDADAETSEEVNFILNRDPRETAQHRAIVEYALFLQNSFGEDVAVCTDSIVLAAYALAWGLQAVSVVRRF</sequence>
<comment type="caution">
    <text evidence="10">The sequence shown here is derived from an EMBL/GenBank/DDBJ whole genome shotgun (WGS) entry which is preliminary data.</text>
</comment>
<dbReference type="EMBL" id="LGTL01000030">
    <property type="protein sequence ID" value="KPA74246.1"/>
    <property type="molecule type" value="Genomic_DNA"/>
</dbReference>
<feature type="region of interest" description="Disordered" evidence="7">
    <location>
        <begin position="427"/>
        <end position="461"/>
    </location>
</feature>
<keyword evidence="6 10" id="KW-0347">Helicase</keyword>
<organism evidence="10 11">
    <name type="scientific">Leptomonas pyrrhocoris</name>
    <name type="common">Firebug parasite</name>
    <dbReference type="NCBI Taxonomy" id="157538"/>
    <lineage>
        <taxon>Eukaryota</taxon>
        <taxon>Discoba</taxon>
        <taxon>Euglenozoa</taxon>
        <taxon>Kinetoplastea</taxon>
        <taxon>Metakinetoplastina</taxon>
        <taxon>Trypanosomatida</taxon>
        <taxon>Trypanosomatidae</taxon>
        <taxon>Leishmaniinae</taxon>
        <taxon>Leptomonas</taxon>
    </lineage>
</organism>
<feature type="compositionally biased region" description="Low complexity" evidence="7">
    <location>
        <begin position="899"/>
        <end position="914"/>
    </location>
</feature>
<comment type="similarity">
    <text evidence="2">Belongs to the helicase family. PIF1 subfamily.</text>
</comment>
<dbReference type="OrthoDB" id="272985at2759"/>
<dbReference type="Pfam" id="PF21530">
    <property type="entry name" value="Pif1_2B_dom"/>
    <property type="match status" value="1"/>
</dbReference>
<dbReference type="GO" id="GO:0043139">
    <property type="term" value="F:5'-3' DNA helicase activity"/>
    <property type="evidence" value="ECO:0007669"/>
    <property type="project" value="UniProtKB-EC"/>
</dbReference>
<feature type="compositionally biased region" description="Polar residues" evidence="7">
    <location>
        <begin position="76"/>
        <end position="85"/>
    </location>
</feature>